<keyword evidence="2" id="KW-1185">Reference proteome</keyword>
<evidence type="ECO:0000313" key="2">
    <source>
        <dbReference type="Proteomes" id="UP001302719"/>
    </source>
</evidence>
<gene>
    <name evidence="1" type="ORF">PP769_05175</name>
</gene>
<dbReference type="EMBL" id="CP116967">
    <property type="protein sequence ID" value="WNM59157.1"/>
    <property type="molecule type" value="Genomic_DNA"/>
</dbReference>
<dbReference type="AlphaFoldDB" id="A0AA96JT37"/>
<dbReference type="KEGG" id="nall:PP769_05175"/>
<name>A0AA96JT37_9BACT</name>
<sequence>MSIVRRQPIMTNTLQPEADHRLGSPVHRMWPTLKRVGLLCGSVLLASTHVWAAEPASVNEEALLSTVREYANAVGKGDQVAAGQRDFVCLHQMAQQQLFSNGNFPDPSNPIYEWCDQRRQEAHQRAIQQNDRALDNVWPGPGKLVDFSDFERFFIAETLNQQLAPSFFVMQAIAVQEPTTPFIIEAVESGTLPHASFPSPDESRVVAAPTAFLTTQVSYPNALTAPIANAPGAEDWAVPYKKAQRVVKSVNVKWVVLSDLKQLGFPTDRAVLDLVLDGPRGTTIPFVVDPGGYVPRSTEWFGLPESLAAIQTGIQQAQAAPTRLESVMRLNRVLLIGPSHKPALEVFSDQLYKGFLDYGGRLNGLQLGDERLAQRFNELYWTVQSQTDRFDLSLGMEIGGKSEPMPADYLYRMIPVMEALASLEPGDFNNRIRLSSTYRWTNDQMAALSAPQELLTEVPAEQEELRAQVLLELAWARIGKVAWNRHFDDPDIQRGYEAAQKAFELTKDPLNKFTAAYAMAYSLAFHVPRDNQAMLGLLQQARDWFEKTPGSSPQSWAYMLHNDTLKGLVENDPAFKSLLAAQLEPTK</sequence>
<accession>A0AA96JT37</accession>
<reference evidence="1 2" key="1">
    <citation type="submission" date="2023-01" db="EMBL/GenBank/DDBJ databases">
        <title>Cultivation and genomic characterization of new, ubiquitous marine nitrite-oxidizing bacteria from the Nitrospirales.</title>
        <authorList>
            <person name="Mueller A.J."/>
            <person name="Daebeler A."/>
            <person name="Herbold C.W."/>
            <person name="Kirkegaard R.H."/>
            <person name="Daims H."/>
        </authorList>
    </citation>
    <scope>NUCLEOTIDE SEQUENCE [LARGE SCALE GENOMIC DNA]</scope>
    <source>
        <strain evidence="1 2">VA</strain>
    </source>
</reference>
<dbReference type="RefSeq" id="WP_312645849.1">
    <property type="nucleotide sequence ID" value="NZ_CP116967.1"/>
</dbReference>
<protein>
    <submittedName>
        <fullName evidence="1">Uncharacterized protein</fullName>
    </submittedName>
</protein>
<organism evidence="1 2">
    <name type="scientific">Candidatus Nitrospira allomarina</name>
    <dbReference type="NCBI Taxonomy" id="3020900"/>
    <lineage>
        <taxon>Bacteria</taxon>
        <taxon>Pseudomonadati</taxon>
        <taxon>Nitrospirota</taxon>
        <taxon>Nitrospiria</taxon>
        <taxon>Nitrospirales</taxon>
        <taxon>Nitrospiraceae</taxon>
        <taxon>Nitrospira</taxon>
    </lineage>
</organism>
<evidence type="ECO:0000313" key="1">
    <source>
        <dbReference type="EMBL" id="WNM59157.1"/>
    </source>
</evidence>
<dbReference type="Proteomes" id="UP001302719">
    <property type="component" value="Chromosome"/>
</dbReference>
<proteinExistence type="predicted"/>